<dbReference type="PROSITE" id="PS50082">
    <property type="entry name" value="WD_REPEATS_2"/>
    <property type="match status" value="1"/>
</dbReference>
<proteinExistence type="inferred from homology"/>
<dbReference type="AlphaFoldDB" id="A0A520N276"/>
<evidence type="ECO:0000259" key="10">
    <source>
        <dbReference type="Pfam" id="PF02551"/>
    </source>
</evidence>
<organism evidence="12 13">
    <name type="scientific">SAR86 cluster bacterium</name>
    <dbReference type="NCBI Taxonomy" id="2030880"/>
    <lineage>
        <taxon>Bacteria</taxon>
        <taxon>Pseudomonadati</taxon>
        <taxon>Pseudomonadota</taxon>
        <taxon>Gammaproteobacteria</taxon>
        <taxon>SAR86 cluster</taxon>
    </lineage>
</organism>
<comment type="catalytic activity">
    <reaction evidence="6">
        <text>a fatty acyl-CoA + H2O = a fatty acid + CoA + H(+)</text>
        <dbReference type="Rhea" id="RHEA:16781"/>
        <dbReference type="ChEBI" id="CHEBI:15377"/>
        <dbReference type="ChEBI" id="CHEBI:15378"/>
        <dbReference type="ChEBI" id="CHEBI:28868"/>
        <dbReference type="ChEBI" id="CHEBI:57287"/>
        <dbReference type="ChEBI" id="CHEBI:77636"/>
        <dbReference type="EC" id="3.1.2.20"/>
    </reaction>
    <physiologicalReaction direction="left-to-right" evidence="6">
        <dbReference type="Rhea" id="RHEA:16782"/>
    </physiologicalReaction>
</comment>
<dbReference type="CDD" id="cd03445">
    <property type="entry name" value="Thioesterase_II_repeat2"/>
    <property type="match status" value="1"/>
</dbReference>
<gene>
    <name evidence="12" type="ORF">EVA93_03100</name>
</gene>
<dbReference type="InterPro" id="IPR049449">
    <property type="entry name" value="TesB_ACOT8-like_N"/>
</dbReference>
<feature type="domain" description="Acyl-CoA thioesterase 2 C-terminal" evidence="10">
    <location>
        <begin position="156"/>
        <end position="285"/>
    </location>
</feature>
<dbReference type="Gene3D" id="2.40.160.210">
    <property type="entry name" value="Acyl-CoA thioesterase, double hotdog domain"/>
    <property type="match status" value="1"/>
</dbReference>
<dbReference type="InterPro" id="IPR001680">
    <property type="entry name" value="WD40_rpt"/>
</dbReference>
<evidence type="ECO:0000256" key="5">
    <source>
        <dbReference type="ARBA" id="ARBA00038894"/>
    </source>
</evidence>
<dbReference type="GO" id="GO:0006637">
    <property type="term" value="P:acyl-CoA metabolic process"/>
    <property type="evidence" value="ECO:0007669"/>
    <property type="project" value="InterPro"/>
</dbReference>
<keyword evidence="3" id="KW-0378">Hydrolase</keyword>
<feature type="domain" description="Acyl-CoA thioesterase-like N-terminal HotDog" evidence="11">
    <location>
        <begin position="35"/>
        <end position="111"/>
    </location>
</feature>
<feature type="repeat" description="WD" evidence="9">
    <location>
        <begin position="270"/>
        <end position="291"/>
    </location>
</feature>
<dbReference type="GO" id="GO:0005829">
    <property type="term" value="C:cytosol"/>
    <property type="evidence" value="ECO:0007669"/>
    <property type="project" value="TreeGrafter"/>
</dbReference>
<dbReference type="EMBL" id="SHBF01000015">
    <property type="protein sequence ID" value="RZO27581.1"/>
    <property type="molecule type" value="Genomic_DNA"/>
</dbReference>
<dbReference type="GO" id="GO:0047617">
    <property type="term" value="F:fatty acyl-CoA hydrolase activity"/>
    <property type="evidence" value="ECO:0007669"/>
    <property type="project" value="UniProtKB-EC"/>
</dbReference>
<evidence type="ECO:0000256" key="7">
    <source>
        <dbReference type="ARBA" id="ARBA00071120"/>
    </source>
</evidence>
<dbReference type="PANTHER" id="PTHR11066:SF34">
    <property type="entry name" value="ACYL-COENZYME A THIOESTERASE 8"/>
    <property type="match status" value="1"/>
</dbReference>
<evidence type="ECO:0000313" key="13">
    <source>
        <dbReference type="Proteomes" id="UP000318710"/>
    </source>
</evidence>
<comment type="similarity">
    <text evidence="1">Belongs to the C/M/P thioester hydrolase family.</text>
</comment>
<dbReference type="PANTHER" id="PTHR11066">
    <property type="entry name" value="ACYL-COA THIOESTERASE"/>
    <property type="match status" value="1"/>
</dbReference>
<dbReference type="InterPro" id="IPR029069">
    <property type="entry name" value="HotDog_dom_sf"/>
</dbReference>
<evidence type="ECO:0000256" key="2">
    <source>
        <dbReference type="ARBA" id="ARBA00011881"/>
    </source>
</evidence>
<dbReference type="FunFam" id="2.40.160.210:FF:000001">
    <property type="entry name" value="Acyl-CoA thioesterase II"/>
    <property type="match status" value="1"/>
</dbReference>
<dbReference type="InterPro" id="IPR042171">
    <property type="entry name" value="Acyl-CoA_hotdog"/>
</dbReference>
<evidence type="ECO:0000259" key="11">
    <source>
        <dbReference type="Pfam" id="PF13622"/>
    </source>
</evidence>
<keyword evidence="9" id="KW-0853">WD repeat</keyword>
<evidence type="ECO:0000256" key="9">
    <source>
        <dbReference type="PROSITE-ProRule" id="PRU00221"/>
    </source>
</evidence>
<evidence type="ECO:0000256" key="1">
    <source>
        <dbReference type="ARBA" id="ARBA00006538"/>
    </source>
</evidence>
<comment type="subunit">
    <text evidence="2">Homotetramer.</text>
</comment>
<evidence type="ECO:0000256" key="3">
    <source>
        <dbReference type="ARBA" id="ARBA00022801"/>
    </source>
</evidence>
<evidence type="ECO:0000256" key="4">
    <source>
        <dbReference type="ARBA" id="ARBA00023098"/>
    </source>
</evidence>
<evidence type="ECO:0000256" key="6">
    <source>
        <dbReference type="ARBA" id="ARBA00050943"/>
    </source>
</evidence>
<evidence type="ECO:0000313" key="12">
    <source>
        <dbReference type="EMBL" id="RZO27581.1"/>
    </source>
</evidence>
<dbReference type="SUPFAM" id="SSF54637">
    <property type="entry name" value="Thioesterase/thiol ester dehydrase-isomerase"/>
    <property type="match status" value="2"/>
</dbReference>
<name>A0A520N276_9GAMM</name>
<reference evidence="12 13" key="1">
    <citation type="submission" date="2019-02" db="EMBL/GenBank/DDBJ databases">
        <title>Prokaryotic population dynamics and viral predation in marine succession experiment using metagenomics: the confinement effect.</title>
        <authorList>
            <person name="Haro-Moreno J.M."/>
            <person name="Rodriguez-Valera F."/>
            <person name="Lopez-Perez M."/>
        </authorList>
    </citation>
    <scope>NUCLEOTIDE SEQUENCE [LARGE SCALE GENOMIC DNA]</scope>
    <source>
        <strain evidence="12">MED-G160</strain>
    </source>
</reference>
<dbReference type="Pfam" id="PF02551">
    <property type="entry name" value="Acyl_CoA_thio"/>
    <property type="match status" value="1"/>
</dbReference>
<dbReference type="InterPro" id="IPR025652">
    <property type="entry name" value="TesB_C"/>
</dbReference>
<dbReference type="Proteomes" id="UP000318710">
    <property type="component" value="Unassembled WGS sequence"/>
</dbReference>
<protein>
    <recommendedName>
        <fullName evidence="7">Acyl-CoA thioesterase 2</fullName>
        <ecNumber evidence="5">3.1.2.20</ecNumber>
    </recommendedName>
    <alternativeName>
        <fullName evidence="8">Thioesterase II</fullName>
    </alternativeName>
</protein>
<comment type="caution">
    <text evidence="12">The sequence shown here is derived from an EMBL/GenBank/DDBJ whole genome shotgun (WGS) entry which is preliminary data.</text>
</comment>
<dbReference type="Pfam" id="PF13622">
    <property type="entry name" value="4HBT_3"/>
    <property type="match status" value="1"/>
</dbReference>
<sequence length="291" mass="33812">MNKKSVLKKSLELFELEKIDRDIFSWNGKNVGYKRIFGGQVMAQTLIAAYKTIDVEHFAHSYHSYFLRPGDMDKSITFTVDRIRDGKSFTTRSVKAIQEGEVIFNCSISFQKREKGLEHQIEMPDVPEPESLKSEQEIREEIIKELNMKKEDMPMFIKQREIEMRPVEHQNYFKPERTPPYKNTWIKTDGSLPNEQVIQQAFLLYISDMGLLGAANNSVGVNFLTKNLQNASLDHAMWFHRKLDLDGWFLYTIDSPVTRNARGFSRGSIFSRDGKLIASCTQEGLIRLWEN</sequence>
<dbReference type="CDD" id="cd03444">
    <property type="entry name" value="Thioesterase_II_repeat1"/>
    <property type="match status" value="1"/>
</dbReference>
<keyword evidence="4" id="KW-0443">Lipid metabolism</keyword>
<accession>A0A520N276</accession>
<dbReference type="InterPro" id="IPR003703">
    <property type="entry name" value="Acyl_CoA_thio"/>
</dbReference>
<evidence type="ECO:0000256" key="8">
    <source>
        <dbReference type="ARBA" id="ARBA00079653"/>
    </source>
</evidence>
<dbReference type="EC" id="3.1.2.20" evidence="5"/>
<dbReference type="GO" id="GO:0009062">
    <property type="term" value="P:fatty acid catabolic process"/>
    <property type="evidence" value="ECO:0007669"/>
    <property type="project" value="TreeGrafter"/>
</dbReference>